<name>A0A0L6UTW0_9BASI</name>
<evidence type="ECO:0000313" key="2">
    <source>
        <dbReference type="Proteomes" id="UP000037035"/>
    </source>
</evidence>
<dbReference type="VEuPathDB" id="FungiDB:VP01_385g1"/>
<gene>
    <name evidence="1" type="ORF">VP01_385g1</name>
</gene>
<dbReference type="EMBL" id="LAVV01008901">
    <property type="protein sequence ID" value="KNZ51687.1"/>
    <property type="molecule type" value="Genomic_DNA"/>
</dbReference>
<comment type="caution">
    <text evidence="1">The sequence shown here is derived from an EMBL/GenBank/DDBJ whole genome shotgun (WGS) entry which is preliminary data.</text>
</comment>
<keyword evidence="2" id="KW-1185">Reference proteome</keyword>
<dbReference type="Proteomes" id="UP000037035">
    <property type="component" value="Unassembled WGS sequence"/>
</dbReference>
<evidence type="ECO:0000313" key="1">
    <source>
        <dbReference type="EMBL" id="KNZ51687.1"/>
    </source>
</evidence>
<organism evidence="1 2">
    <name type="scientific">Puccinia sorghi</name>
    <dbReference type="NCBI Taxonomy" id="27349"/>
    <lineage>
        <taxon>Eukaryota</taxon>
        <taxon>Fungi</taxon>
        <taxon>Dikarya</taxon>
        <taxon>Basidiomycota</taxon>
        <taxon>Pucciniomycotina</taxon>
        <taxon>Pucciniomycetes</taxon>
        <taxon>Pucciniales</taxon>
        <taxon>Pucciniaceae</taxon>
        <taxon>Puccinia</taxon>
    </lineage>
</organism>
<reference evidence="1 2" key="1">
    <citation type="submission" date="2015-08" db="EMBL/GenBank/DDBJ databases">
        <title>Next Generation Sequencing and Analysis of the Genome of Puccinia sorghi L Schw, the Causal Agent of Maize Common Rust.</title>
        <authorList>
            <person name="Rochi L."/>
            <person name="Burguener G."/>
            <person name="Darino M."/>
            <person name="Turjanski A."/>
            <person name="Kreff E."/>
            <person name="Dieguez M.J."/>
            <person name="Sacco F."/>
        </authorList>
    </citation>
    <scope>NUCLEOTIDE SEQUENCE [LARGE SCALE GENOMIC DNA]</scope>
    <source>
        <strain evidence="1 2">RO10H11247</strain>
    </source>
</reference>
<protein>
    <submittedName>
        <fullName evidence="1">Uncharacterized protein</fullName>
    </submittedName>
</protein>
<accession>A0A0L6UTW0</accession>
<proteinExistence type="predicted"/>
<dbReference type="AlphaFoldDB" id="A0A0L6UTW0"/>
<sequence>MRLMYRKYHIVLIPELKTCKLLHPFQNLAYTGRHPSPLLLSHGCHVEFVELEIHVAATCETFILFLRNVRPWSFLPSLHIRGSVRRYCCLPLNNTCLEGNKLPLEQRLGGPLIIMYAELALHIRLDQPRMMGWMFPLAEIHPHDLYMYNHRMCIHQENRMCIHQENRMCIHQENVKFIGLISLDKTNQQRSCIDFVTHQGCQSSVCRQECWQPDVLMLTSESRNPFTVEISTLSFIFSPLKPDVCYFHPLVSVNCFLLFDFSQLIKKNSYFSFLSSLSALNSNSSLSCFYSKSFFIQLLFNHILTCLYKDYLVRLMPTFLQMLHCHPGEIGGCIIWGGVSGNCIILLSLPNTQKLKLQKCVILCVGFTRKLRNIVFTYIQRCFVYEIKAEKMFSLSWVVLFCTANPKKLADWDGPFFCATHFMRPVGSYRPSLTQAPPKDLIWTGSQSITPEPQEALFHGELGMLGGNLGYQLIHSASPNCRHTYKIIRISVWQHKKYPTFEYPHLTCEKVKSRPIKWCKEALKKLNIRHSPSEARFAAHHVSGPLKNGGACKLAYKPRQCSPPSPVISLIGLQISFFEPTSRAVQAVRRAVLWCRVENLAKMAMPDPQGFVFLQQAFSLGVTNTSHFYSGPSPTTTT</sequence>